<organism evidence="2 3">
    <name type="scientific">Venturia inaequalis</name>
    <name type="common">Apple scab fungus</name>
    <dbReference type="NCBI Taxonomy" id="5025"/>
    <lineage>
        <taxon>Eukaryota</taxon>
        <taxon>Fungi</taxon>
        <taxon>Dikarya</taxon>
        <taxon>Ascomycota</taxon>
        <taxon>Pezizomycotina</taxon>
        <taxon>Dothideomycetes</taxon>
        <taxon>Pleosporomycetidae</taxon>
        <taxon>Venturiales</taxon>
        <taxon>Venturiaceae</taxon>
        <taxon>Venturia</taxon>
    </lineage>
</organism>
<name>A0A8H3U4P9_VENIN</name>
<evidence type="ECO:0000256" key="1">
    <source>
        <dbReference type="SAM" id="MobiDB-lite"/>
    </source>
</evidence>
<feature type="region of interest" description="Disordered" evidence="1">
    <location>
        <begin position="69"/>
        <end position="90"/>
    </location>
</feature>
<proteinExistence type="predicted"/>
<gene>
    <name evidence="2" type="ORF">EG328_000790</name>
</gene>
<feature type="compositionally biased region" description="Basic and acidic residues" evidence="1">
    <location>
        <begin position="79"/>
        <end position="90"/>
    </location>
</feature>
<reference evidence="2 3" key="1">
    <citation type="submission" date="2018-12" db="EMBL/GenBank/DDBJ databases">
        <title>Venturia inaequalis Genome Resource.</title>
        <authorList>
            <person name="Lichtner F.J."/>
        </authorList>
    </citation>
    <scope>NUCLEOTIDE SEQUENCE [LARGE SCALE GENOMIC DNA]</scope>
    <source>
        <strain evidence="2 3">120213</strain>
    </source>
</reference>
<evidence type="ECO:0000313" key="2">
    <source>
        <dbReference type="EMBL" id="KAE9962209.1"/>
    </source>
</evidence>
<protein>
    <submittedName>
        <fullName evidence="2">Uncharacterized protein</fullName>
    </submittedName>
</protein>
<feature type="non-terminal residue" evidence="2">
    <location>
        <position position="90"/>
    </location>
</feature>
<dbReference type="Proteomes" id="UP000447873">
    <property type="component" value="Unassembled WGS sequence"/>
</dbReference>
<dbReference type="EMBL" id="WNWS01001154">
    <property type="protein sequence ID" value="KAE9962209.1"/>
    <property type="molecule type" value="Genomic_DNA"/>
</dbReference>
<comment type="caution">
    <text evidence="2">The sequence shown here is derived from an EMBL/GenBank/DDBJ whole genome shotgun (WGS) entry which is preliminary data.</text>
</comment>
<dbReference type="AlphaFoldDB" id="A0A8H3U4P9"/>
<sequence>MCQGLAKFTQPRPSPDHYAAFVFPDPPTIPRDDNEDDDGTTDIYDPRLVWIRSIYNDDKGYFESDEDEIKTAMGYPNDPIKKDTEHVDRK</sequence>
<accession>A0A8H3U4P9</accession>
<feature type="region of interest" description="Disordered" evidence="1">
    <location>
        <begin position="23"/>
        <end position="42"/>
    </location>
</feature>
<evidence type="ECO:0000313" key="3">
    <source>
        <dbReference type="Proteomes" id="UP000447873"/>
    </source>
</evidence>